<reference evidence="2 3" key="1">
    <citation type="submission" date="2024-02" db="EMBL/GenBank/DDBJ databases">
        <authorList>
            <person name="Daric V."/>
            <person name="Darras S."/>
        </authorList>
    </citation>
    <scope>NUCLEOTIDE SEQUENCE [LARGE SCALE GENOMIC DNA]</scope>
</reference>
<accession>A0ABP0GB88</accession>
<evidence type="ECO:0000256" key="1">
    <source>
        <dbReference type="SAM" id="Phobius"/>
    </source>
</evidence>
<keyword evidence="3" id="KW-1185">Reference proteome</keyword>
<gene>
    <name evidence="2" type="ORF">CVLEPA_LOCUS20130</name>
</gene>
<dbReference type="Proteomes" id="UP001642483">
    <property type="component" value="Unassembled WGS sequence"/>
</dbReference>
<evidence type="ECO:0000313" key="2">
    <source>
        <dbReference type="EMBL" id="CAK8688096.1"/>
    </source>
</evidence>
<organism evidence="2 3">
    <name type="scientific">Clavelina lepadiformis</name>
    <name type="common">Light-bulb sea squirt</name>
    <name type="synonym">Ascidia lepadiformis</name>
    <dbReference type="NCBI Taxonomy" id="159417"/>
    <lineage>
        <taxon>Eukaryota</taxon>
        <taxon>Metazoa</taxon>
        <taxon>Chordata</taxon>
        <taxon>Tunicata</taxon>
        <taxon>Ascidiacea</taxon>
        <taxon>Aplousobranchia</taxon>
        <taxon>Clavelinidae</taxon>
        <taxon>Clavelina</taxon>
    </lineage>
</organism>
<dbReference type="EMBL" id="CAWYQH010000108">
    <property type="protein sequence ID" value="CAK8688096.1"/>
    <property type="molecule type" value="Genomic_DNA"/>
</dbReference>
<keyword evidence="1" id="KW-0812">Transmembrane</keyword>
<feature type="transmembrane region" description="Helical" evidence="1">
    <location>
        <begin position="103"/>
        <end position="124"/>
    </location>
</feature>
<keyword evidence="1" id="KW-1133">Transmembrane helix</keyword>
<feature type="transmembrane region" description="Helical" evidence="1">
    <location>
        <begin position="63"/>
        <end position="83"/>
    </location>
</feature>
<proteinExistence type="predicted"/>
<protein>
    <submittedName>
        <fullName evidence="2">Uncharacterized protein</fullName>
    </submittedName>
</protein>
<sequence>MNFARILTKCGSFQRTPLVLRSMKASRDAVQRNSTTLVPRRLLMSSVETGGIKPFKAPKRIGIQLKVPAAILLFGSLYEWYWWTVNEDRINNFLGTEWNTSLVFGFLECVVGPVLAYITFCATLPF</sequence>
<name>A0ABP0GB88_CLALP</name>
<evidence type="ECO:0000313" key="3">
    <source>
        <dbReference type="Proteomes" id="UP001642483"/>
    </source>
</evidence>
<comment type="caution">
    <text evidence="2">The sequence shown here is derived from an EMBL/GenBank/DDBJ whole genome shotgun (WGS) entry which is preliminary data.</text>
</comment>
<keyword evidence="1" id="KW-0472">Membrane</keyword>